<keyword evidence="1" id="KW-0732">Signal</keyword>
<keyword evidence="3" id="KW-1185">Reference proteome</keyword>
<sequence>MTSSQHTASRRTVLTALAAAATAGAPLLSQLATAAPAFATGDNDTYNSNTDLYKGIPYPTKEGEDFGRRYRRHEQFDGYLSKVAVYEKKTAILAIHGGQIERGTSELCLAIAGYDPADATDPTRAPLLPTVHDYWMFEGMRSSNNSQLHVTSVNCDDHVANVLTASHLNVLSLHGCQYSQLGIPDTMVWPSQSDPKLVVVGGLNKTLREALVHELETAGFPALDALSDEWRDRYNLADFAGAATKNICNRTLIGAGAQLEITEDMRRSLFGPEVTDFDWKSGRIATWNNPRFLAFRDACRRAVATVEAGQTIL</sequence>
<evidence type="ECO:0000256" key="1">
    <source>
        <dbReference type="SAM" id="SignalP"/>
    </source>
</evidence>
<protein>
    <submittedName>
        <fullName evidence="2">Phage replication-related protein YjqB (UPF0714/DUF867 family)</fullName>
    </submittedName>
</protein>
<proteinExistence type="predicted"/>
<dbReference type="RefSeq" id="WP_184931463.1">
    <property type="nucleotide sequence ID" value="NZ_JACHJY010000006.1"/>
</dbReference>
<reference evidence="2 3" key="1">
    <citation type="submission" date="2020-08" db="EMBL/GenBank/DDBJ databases">
        <title>Genomic Encyclopedia of Type Strains, Phase III (KMG-III): the genomes of soil and plant-associated and newly described type strains.</title>
        <authorList>
            <person name="Whitman W."/>
        </authorList>
    </citation>
    <scope>NUCLEOTIDE SEQUENCE [LARGE SCALE GENOMIC DNA]</scope>
    <source>
        <strain evidence="2 3">SFB5A</strain>
    </source>
</reference>
<dbReference type="PROSITE" id="PS51318">
    <property type="entry name" value="TAT"/>
    <property type="match status" value="1"/>
</dbReference>
<dbReference type="InterPro" id="IPR008585">
    <property type="entry name" value="Gamma_PGA_hydro"/>
</dbReference>
<dbReference type="Proteomes" id="UP000582643">
    <property type="component" value="Unassembled WGS sequence"/>
</dbReference>
<evidence type="ECO:0000313" key="3">
    <source>
        <dbReference type="Proteomes" id="UP000582643"/>
    </source>
</evidence>
<feature type="signal peptide" evidence="1">
    <location>
        <begin position="1"/>
        <end position="34"/>
    </location>
</feature>
<name>A0A7W7U1K1_9ACTN</name>
<feature type="chain" id="PRO_5030525576" evidence="1">
    <location>
        <begin position="35"/>
        <end position="313"/>
    </location>
</feature>
<dbReference type="Pfam" id="PF05908">
    <property type="entry name" value="Gamma_PGA_hydro"/>
    <property type="match status" value="2"/>
</dbReference>
<gene>
    <name evidence="2" type="ORF">GGE06_004289</name>
</gene>
<evidence type="ECO:0000313" key="2">
    <source>
        <dbReference type="EMBL" id="MBB4983347.1"/>
    </source>
</evidence>
<accession>A0A7W7U1K1</accession>
<dbReference type="InterPro" id="IPR006311">
    <property type="entry name" value="TAT_signal"/>
</dbReference>
<comment type="caution">
    <text evidence="2">The sequence shown here is derived from an EMBL/GenBank/DDBJ whole genome shotgun (WGS) entry which is preliminary data.</text>
</comment>
<organism evidence="2 3">
    <name type="scientific">Streptomyces nymphaeiformis</name>
    <dbReference type="NCBI Taxonomy" id="2663842"/>
    <lineage>
        <taxon>Bacteria</taxon>
        <taxon>Bacillati</taxon>
        <taxon>Actinomycetota</taxon>
        <taxon>Actinomycetes</taxon>
        <taxon>Kitasatosporales</taxon>
        <taxon>Streptomycetaceae</taxon>
        <taxon>Streptomyces</taxon>
    </lineage>
</organism>
<dbReference type="EMBL" id="JACHJY010000006">
    <property type="protein sequence ID" value="MBB4983347.1"/>
    <property type="molecule type" value="Genomic_DNA"/>
</dbReference>
<dbReference type="InterPro" id="IPR038128">
    <property type="entry name" value="Gamma_PGA_hydro_sf"/>
</dbReference>
<dbReference type="AlphaFoldDB" id="A0A7W7U1K1"/>
<dbReference type="Gene3D" id="3.40.630.100">
    <property type="entry name" value="Poly-gamma-glutamate hydrolase, zinc-binding motif"/>
    <property type="match status" value="1"/>
</dbReference>